<dbReference type="GO" id="GO:0006270">
    <property type="term" value="P:DNA replication initiation"/>
    <property type="evidence" value="ECO:0007669"/>
    <property type="project" value="InterPro"/>
</dbReference>
<protein>
    <recommendedName>
        <fullName evidence="3">Initiator Rep protein WH1 domain-containing protein</fullName>
    </recommendedName>
</protein>
<comment type="similarity">
    <text evidence="1">Belongs to the initiator RepB protein family.</text>
</comment>
<dbReference type="Pfam" id="PF01051">
    <property type="entry name" value="Rep3_N"/>
    <property type="match status" value="1"/>
</dbReference>
<proteinExistence type="inferred from homology"/>
<reference evidence="4 5" key="1">
    <citation type="submission" date="2017-06" db="EMBL/GenBank/DDBJ databases">
        <authorList>
            <person name="Swanenburg J."/>
            <person name="Kort R."/>
        </authorList>
    </citation>
    <scope>NUCLEOTIDE SEQUENCE [LARGE SCALE GENOMIC DNA]</scope>
    <source>
        <strain evidence="4 5">RL05</strain>
    </source>
</reference>
<evidence type="ECO:0000256" key="2">
    <source>
        <dbReference type="SAM" id="MobiDB-lite"/>
    </source>
</evidence>
<dbReference type="InterPro" id="IPR000525">
    <property type="entry name" value="Initiator_Rep_WH1"/>
</dbReference>
<dbReference type="RefSeq" id="WP_133476734.1">
    <property type="nucleotide sequence ID" value="NZ_NKLP01000241.1"/>
</dbReference>
<accession>A0A4R6CQP3</accession>
<dbReference type="Proteomes" id="UP000295195">
    <property type="component" value="Unassembled WGS sequence"/>
</dbReference>
<comment type="caution">
    <text evidence="4">The sequence shown here is derived from an EMBL/GenBank/DDBJ whole genome shotgun (WGS) entry which is preliminary data.</text>
</comment>
<organism evidence="4 5">
    <name type="scientific">Lactobacillus crispatus</name>
    <dbReference type="NCBI Taxonomy" id="47770"/>
    <lineage>
        <taxon>Bacteria</taxon>
        <taxon>Bacillati</taxon>
        <taxon>Bacillota</taxon>
        <taxon>Bacilli</taxon>
        <taxon>Lactobacillales</taxon>
        <taxon>Lactobacillaceae</taxon>
        <taxon>Lactobacillus</taxon>
    </lineage>
</organism>
<dbReference type="EMBL" id="NKLP01000241">
    <property type="protein sequence ID" value="TDN29119.1"/>
    <property type="molecule type" value="Genomic_DNA"/>
</dbReference>
<evidence type="ECO:0000313" key="5">
    <source>
        <dbReference type="Proteomes" id="UP000295195"/>
    </source>
</evidence>
<name>A0A4R6CQP3_9LACO</name>
<dbReference type="Pfam" id="PF21205">
    <property type="entry name" value="Rep3_C"/>
    <property type="match status" value="1"/>
</dbReference>
<sequence length="317" mass="36756">MATDINGKELKHNDLAIYGNKLNEMTFPKFSSIEMNLFWAVASQISNQDRRGGIYDYQEITFTFKELAKLTGLKSRSANRLAKYLKEIMDKLDKAALISETDVKGQPYKFYKFNIFPGFEADAETKKLTVQINPKALPYLTKLTENFTVYDLEKFFGLKSKYSKTLYRIISQYPKFGWVTQDREKLCELLGVPKSYRSSKHFNLFTSRILDPAVEELKPIFKGLKYELITEKKGKGRPTITAIKFTFQRFKPPYTSLTQKKELKEKDADAKNYNDSSKISKPKIKSDRKKKSNNKNNKSQNKPNESNGLNLLQDFMK</sequence>
<feature type="domain" description="Initiator Rep protein WH1" evidence="3">
    <location>
        <begin position="17"/>
        <end position="170"/>
    </location>
</feature>
<dbReference type="InterPro" id="IPR036390">
    <property type="entry name" value="WH_DNA-bd_sf"/>
</dbReference>
<dbReference type="Gene3D" id="1.10.10.10">
    <property type="entry name" value="Winged helix-like DNA-binding domain superfamily/Winged helix DNA-binding domain"/>
    <property type="match status" value="2"/>
</dbReference>
<evidence type="ECO:0000256" key="1">
    <source>
        <dbReference type="ARBA" id="ARBA00038283"/>
    </source>
</evidence>
<feature type="region of interest" description="Disordered" evidence="2">
    <location>
        <begin position="265"/>
        <end position="317"/>
    </location>
</feature>
<feature type="compositionally biased region" description="Low complexity" evidence="2">
    <location>
        <begin position="294"/>
        <end position="307"/>
    </location>
</feature>
<evidence type="ECO:0000313" key="4">
    <source>
        <dbReference type="EMBL" id="TDN29119.1"/>
    </source>
</evidence>
<dbReference type="SUPFAM" id="SSF46785">
    <property type="entry name" value="Winged helix' DNA-binding domain"/>
    <property type="match status" value="2"/>
</dbReference>
<dbReference type="InterPro" id="IPR036388">
    <property type="entry name" value="WH-like_DNA-bd_sf"/>
</dbReference>
<dbReference type="GO" id="GO:0003887">
    <property type="term" value="F:DNA-directed DNA polymerase activity"/>
    <property type="evidence" value="ECO:0007669"/>
    <property type="project" value="InterPro"/>
</dbReference>
<dbReference type="AlphaFoldDB" id="A0A4R6CQP3"/>
<feature type="compositionally biased region" description="Basic residues" evidence="2">
    <location>
        <begin position="280"/>
        <end position="293"/>
    </location>
</feature>
<evidence type="ECO:0000259" key="3">
    <source>
        <dbReference type="Pfam" id="PF01051"/>
    </source>
</evidence>
<gene>
    <name evidence="4" type="ORF">CEE75_11675</name>
</gene>